<comment type="function">
    <text evidence="7 8">Plays a role in the regulation of phosphate uptake.</text>
</comment>
<keyword evidence="6 8" id="KW-0592">Phosphate transport</keyword>
<comment type="subunit">
    <text evidence="3 8">Homodimer.</text>
</comment>
<dbReference type="PANTHER" id="PTHR42930:SF3">
    <property type="entry name" value="PHOSPHATE-SPECIFIC TRANSPORT SYSTEM ACCESSORY PROTEIN PHOU"/>
    <property type="match status" value="1"/>
</dbReference>
<evidence type="ECO:0000256" key="1">
    <source>
        <dbReference type="ARBA" id="ARBA00004496"/>
    </source>
</evidence>
<dbReference type="Proteomes" id="UP000199679">
    <property type="component" value="Chromosome I"/>
</dbReference>
<evidence type="ECO:0000256" key="3">
    <source>
        <dbReference type="ARBA" id="ARBA00011738"/>
    </source>
</evidence>
<evidence type="ECO:0000256" key="5">
    <source>
        <dbReference type="ARBA" id="ARBA00022490"/>
    </source>
</evidence>
<dbReference type="InterPro" id="IPR038078">
    <property type="entry name" value="PhoU-like_sf"/>
</dbReference>
<dbReference type="Gene3D" id="1.20.58.220">
    <property type="entry name" value="Phosphate transport system protein phou homolog 2, domain 2"/>
    <property type="match status" value="1"/>
</dbReference>
<dbReference type="InterPro" id="IPR026022">
    <property type="entry name" value="PhoU_dom"/>
</dbReference>
<dbReference type="NCBIfam" id="TIGR02135">
    <property type="entry name" value="phoU_full"/>
    <property type="match status" value="1"/>
</dbReference>
<dbReference type="AlphaFoldDB" id="A0A1H2AR67"/>
<evidence type="ECO:0000256" key="4">
    <source>
        <dbReference type="ARBA" id="ARBA00022448"/>
    </source>
</evidence>
<comment type="similarity">
    <text evidence="2 8">Belongs to the PhoU family.</text>
</comment>
<dbReference type="FunFam" id="1.20.58.220:FF:000004">
    <property type="entry name" value="Phosphate-specific transport system accessory protein PhoU"/>
    <property type="match status" value="1"/>
</dbReference>
<evidence type="ECO:0000256" key="2">
    <source>
        <dbReference type="ARBA" id="ARBA00008107"/>
    </source>
</evidence>
<feature type="domain" description="PhoU" evidence="9">
    <location>
        <begin position="121"/>
        <end position="205"/>
    </location>
</feature>
<dbReference type="PANTHER" id="PTHR42930">
    <property type="entry name" value="PHOSPHATE-SPECIFIC TRANSPORT SYSTEM ACCESSORY PROTEIN PHOU"/>
    <property type="match status" value="1"/>
</dbReference>
<dbReference type="OrthoDB" id="9814256at2"/>
<dbReference type="InterPro" id="IPR028366">
    <property type="entry name" value="PhoU"/>
</dbReference>
<name>A0A1H2AR67_MUCMA</name>
<organism evidence="10 11">
    <name type="scientific">Mucilaginibacter mallensis</name>
    <dbReference type="NCBI Taxonomy" id="652787"/>
    <lineage>
        <taxon>Bacteria</taxon>
        <taxon>Pseudomonadati</taxon>
        <taxon>Bacteroidota</taxon>
        <taxon>Sphingobacteriia</taxon>
        <taxon>Sphingobacteriales</taxon>
        <taxon>Sphingobacteriaceae</taxon>
        <taxon>Mucilaginibacter</taxon>
    </lineage>
</organism>
<evidence type="ECO:0000259" key="9">
    <source>
        <dbReference type="Pfam" id="PF01895"/>
    </source>
</evidence>
<dbReference type="Pfam" id="PF01895">
    <property type="entry name" value="PhoU"/>
    <property type="match status" value="2"/>
</dbReference>
<sequence>MTPLENEITALKKELISMWILVQSQLNKAKDAMLQFDKDLAREVLVKEKRVNSFELKIDRDCENIFALHCPVAIDLRFLLAALKINTNLERIGDIAASIAKYVVDSSVNFDLAAMESTSMIRMYEEAVNILIDTRTAFEKEDTVLARSIFKRDDVLDAINDNAAATVAEVIKGNIESMPEALYILSIIRKLERVGDQSKNIAEEIIFYVEAKILKHYQSSHSGTGDDEII</sequence>
<dbReference type="PIRSF" id="PIRSF003107">
    <property type="entry name" value="PhoU"/>
    <property type="match status" value="1"/>
</dbReference>
<reference evidence="10 11" key="1">
    <citation type="submission" date="2016-10" db="EMBL/GenBank/DDBJ databases">
        <authorList>
            <person name="de Groot N.N."/>
        </authorList>
    </citation>
    <scope>NUCLEOTIDE SEQUENCE [LARGE SCALE GENOMIC DNA]</scope>
    <source>
        <strain evidence="10 11">MP1X4</strain>
    </source>
</reference>
<accession>A0A1H2AR67</accession>
<keyword evidence="4 8" id="KW-0813">Transport</keyword>
<dbReference type="GO" id="GO:0006817">
    <property type="term" value="P:phosphate ion transport"/>
    <property type="evidence" value="ECO:0007669"/>
    <property type="project" value="UniProtKB-KW"/>
</dbReference>
<dbReference type="SUPFAM" id="SSF109755">
    <property type="entry name" value="PhoU-like"/>
    <property type="match status" value="1"/>
</dbReference>
<gene>
    <name evidence="10" type="ORF">SAMN05216490_3651</name>
</gene>
<proteinExistence type="inferred from homology"/>
<evidence type="ECO:0000256" key="7">
    <source>
        <dbReference type="ARBA" id="ARBA00056181"/>
    </source>
</evidence>
<evidence type="ECO:0000313" key="10">
    <source>
        <dbReference type="EMBL" id="SDT48046.1"/>
    </source>
</evidence>
<dbReference type="EMBL" id="LT629740">
    <property type="protein sequence ID" value="SDT48046.1"/>
    <property type="molecule type" value="Genomic_DNA"/>
</dbReference>
<evidence type="ECO:0000256" key="6">
    <source>
        <dbReference type="ARBA" id="ARBA00022592"/>
    </source>
</evidence>
<evidence type="ECO:0000256" key="8">
    <source>
        <dbReference type="PIRNR" id="PIRNR003107"/>
    </source>
</evidence>
<dbReference type="GO" id="GO:0005737">
    <property type="term" value="C:cytoplasm"/>
    <property type="evidence" value="ECO:0007669"/>
    <property type="project" value="UniProtKB-SubCell"/>
</dbReference>
<protein>
    <recommendedName>
        <fullName evidence="8">Phosphate-specific transport system accessory protein PhoU</fullName>
    </recommendedName>
</protein>
<comment type="subcellular location">
    <subcellularLocation>
        <location evidence="1 8">Cytoplasm</location>
    </subcellularLocation>
</comment>
<dbReference type="GO" id="GO:0030643">
    <property type="term" value="P:intracellular phosphate ion homeostasis"/>
    <property type="evidence" value="ECO:0007669"/>
    <property type="project" value="InterPro"/>
</dbReference>
<keyword evidence="11" id="KW-1185">Reference proteome</keyword>
<feature type="domain" description="PhoU" evidence="9">
    <location>
        <begin position="18"/>
        <end position="103"/>
    </location>
</feature>
<dbReference type="RefSeq" id="WP_091376166.1">
    <property type="nucleotide sequence ID" value="NZ_LT629740.1"/>
</dbReference>
<evidence type="ECO:0000313" key="11">
    <source>
        <dbReference type="Proteomes" id="UP000199679"/>
    </source>
</evidence>
<keyword evidence="5 8" id="KW-0963">Cytoplasm</keyword>
<dbReference type="GO" id="GO:0045936">
    <property type="term" value="P:negative regulation of phosphate metabolic process"/>
    <property type="evidence" value="ECO:0007669"/>
    <property type="project" value="InterPro"/>
</dbReference>
<dbReference type="STRING" id="652787.SAMN05216490_3651"/>